<reference evidence="13 14" key="1">
    <citation type="submission" date="2019-12" db="EMBL/GenBank/DDBJ databases">
        <authorList>
            <person name="Scholz U."/>
            <person name="Mascher M."/>
            <person name="Fiebig A."/>
        </authorList>
    </citation>
    <scope>NUCLEOTIDE SEQUENCE</scope>
</reference>
<evidence type="ECO:0000256" key="8">
    <source>
        <dbReference type="ARBA" id="ARBA00023242"/>
    </source>
</evidence>
<dbReference type="SUPFAM" id="SSF46785">
    <property type="entry name" value="Winged helix' DNA-binding domain"/>
    <property type="match status" value="1"/>
</dbReference>
<dbReference type="PROSITE" id="PS00434">
    <property type="entry name" value="HSF_DOMAIN"/>
    <property type="match status" value="1"/>
</dbReference>
<dbReference type="InterPro" id="IPR036388">
    <property type="entry name" value="WH-like_DNA-bd_sf"/>
</dbReference>
<keyword evidence="4" id="KW-0805">Transcription regulation</keyword>
<evidence type="ECO:0000256" key="3">
    <source>
        <dbReference type="ARBA" id="ARBA00022553"/>
    </source>
</evidence>
<name>A0A7I8J3E5_SPIIN</name>
<feature type="compositionally biased region" description="Low complexity" evidence="11">
    <location>
        <begin position="22"/>
        <end position="35"/>
    </location>
</feature>
<dbReference type="PANTHER" id="PTHR10015:SF427">
    <property type="entry name" value="HEAT SHOCK FACTOR PROTEIN"/>
    <property type="match status" value="1"/>
</dbReference>
<evidence type="ECO:0000256" key="5">
    <source>
        <dbReference type="ARBA" id="ARBA00023016"/>
    </source>
</evidence>
<keyword evidence="7" id="KW-0804">Transcription</keyword>
<dbReference type="Proteomes" id="UP001189122">
    <property type="component" value="Unassembled WGS sequence"/>
</dbReference>
<accession>A0A7I8J3E5</accession>
<keyword evidence="10" id="KW-0175">Coiled coil</keyword>
<feature type="coiled-coil region" evidence="10">
    <location>
        <begin position="167"/>
        <end position="215"/>
    </location>
</feature>
<keyword evidence="14" id="KW-1185">Reference proteome</keyword>
<feature type="region of interest" description="Disordered" evidence="11">
    <location>
        <begin position="1"/>
        <end position="35"/>
    </location>
</feature>
<keyword evidence="5" id="KW-0346">Stress response</keyword>
<dbReference type="FunFam" id="1.10.10.10:FF:000057">
    <property type="entry name" value="Heat shock transcription factor 1"/>
    <property type="match status" value="1"/>
</dbReference>
<evidence type="ECO:0000259" key="12">
    <source>
        <dbReference type="PROSITE" id="PS00434"/>
    </source>
</evidence>
<evidence type="ECO:0000256" key="9">
    <source>
        <dbReference type="RuleBase" id="RU004020"/>
    </source>
</evidence>
<dbReference type="GO" id="GO:0000978">
    <property type="term" value="F:RNA polymerase II cis-regulatory region sequence-specific DNA binding"/>
    <property type="evidence" value="ECO:0007669"/>
    <property type="project" value="TreeGrafter"/>
</dbReference>
<sequence>MAKGGRSSGNGKKDGGSTAANLSDLPAPSTSPDTPATAAAALLHQQLPPFLSKCYDMVDDPSTDATVSWNDTGNSFVVWDPHNFESVLLPKYFKHNNFSSFVRQLNTYGFHKVNHDRLEFANEGFLRGQKHILKSILRRKPVQSGSHLVSQQGNNSAPSQACIEVGKFGLEEEIERLKRDKAVLMQELVKLRQHQQSTENELHHVRDRIQLIEQQQQQMLSFLAMAVQSPGILSQLVQQSGSSWLIFEANKRRRLPALEQGADSLGASAEGQTDSYPPAVAQKSELEAFSALGQLSNGINDLILAKDGASLETGPTVPTDERFLMEIPDVEDVDFDWFQLLDDPTPDSTGIDFSDVELDFELPEGEINLEQAAPVLPEEIVTVGDQALSSDNNSS</sequence>
<dbReference type="PRINTS" id="PR00056">
    <property type="entry name" value="HSFDOMAIN"/>
</dbReference>
<dbReference type="SMART" id="SM00415">
    <property type="entry name" value="HSF"/>
    <property type="match status" value="1"/>
</dbReference>
<gene>
    <name evidence="13" type="ORF">SI7747_09011155</name>
</gene>
<organism evidence="13">
    <name type="scientific">Spirodela intermedia</name>
    <name type="common">Intermediate duckweed</name>
    <dbReference type="NCBI Taxonomy" id="51605"/>
    <lineage>
        <taxon>Eukaryota</taxon>
        <taxon>Viridiplantae</taxon>
        <taxon>Streptophyta</taxon>
        <taxon>Embryophyta</taxon>
        <taxon>Tracheophyta</taxon>
        <taxon>Spermatophyta</taxon>
        <taxon>Magnoliopsida</taxon>
        <taxon>Liliopsida</taxon>
        <taxon>Araceae</taxon>
        <taxon>Lemnoideae</taxon>
        <taxon>Spirodela</taxon>
    </lineage>
</organism>
<dbReference type="GO" id="GO:0003700">
    <property type="term" value="F:DNA-binding transcription factor activity"/>
    <property type="evidence" value="ECO:0007669"/>
    <property type="project" value="InterPro"/>
</dbReference>
<keyword evidence="6" id="KW-0238">DNA-binding</keyword>
<evidence type="ECO:0000256" key="7">
    <source>
        <dbReference type="ARBA" id="ARBA00023163"/>
    </source>
</evidence>
<evidence type="ECO:0000256" key="1">
    <source>
        <dbReference type="ARBA" id="ARBA00004123"/>
    </source>
</evidence>
<evidence type="ECO:0000256" key="2">
    <source>
        <dbReference type="ARBA" id="ARBA00011233"/>
    </source>
</evidence>
<dbReference type="Pfam" id="PF00447">
    <property type="entry name" value="HSF_DNA-bind"/>
    <property type="match status" value="1"/>
</dbReference>
<evidence type="ECO:0000256" key="4">
    <source>
        <dbReference type="ARBA" id="ARBA00023015"/>
    </source>
</evidence>
<comment type="subcellular location">
    <subcellularLocation>
        <location evidence="1">Nucleus</location>
    </subcellularLocation>
</comment>
<keyword evidence="3" id="KW-0597">Phosphoprotein</keyword>
<dbReference type="InterPro" id="IPR000232">
    <property type="entry name" value="HSF_DNA-bd"/>
</dbReference>
<dbReference type="GO" id="GO:0006357">
    <property type="term" value="P:regulation of transcription by RNA polymerase II"/>
    <property type="evidence" value="ECO:0007669"/>
    <property type="project" value="TreeGrafter"/>
</dbReference>
<dbReference type="EMBL" id="CACRZD030000009">
    <property type="protein sequence ID" value="CAA6664766.1"/>
    <property type="molecule type" value="Genomic_DNA"/>
</dbReference>
<dbReference type="Gene3D" id="1.10.10.10">
    <property type="entry name" value="Winged helix-like DNA-binding domain superfamily/Winged helix DNA-binding domain"/>
    <property type="match status" value="1"/>
</dbReference>
<evidence type="ECO:0000256" key="10">
    <source>
        <dbReference type="SAM" id="Coils"/>
    </source>
</evidence>
<protein>
    <recommendedName>
        <fullName evidence="12">HSF-type DNA-binding domain-containing protein</fullName>
    </recommendedName>
</protein>
<dbReference type="InterPro" id="IPR036390">
    <property type="entry name" value="WH_DNA-bd_sf"/>
</dbReference>
<dbReference type="GO" id="GO:0034605">
    <property type="term" value="P:cellular response to heat"/>
    <property type="evidence" value="ECO:0007669"/>
    <property type="project" value="TreeGrafter"/>
</dbReference>
<evidence type="ECO:0000313" key="14">
    <source>
        <dbReference type="Proteomes" id="UP001189122"/>
    </source>
</evidence>
<comment type="subunit">
    <text evidence="2">Homotrimer.</text>
</comment>
<feature type="domain" description="HSF-type DNA-binding" evidence="12">
    <location>
        <begin position="89"/>
        <end position="113"/>
    </location>
</feature>
<dbReference type="GO" id="GO:0005634">
    <property type="term" value="C:nucleus"/>
    <property type="evidence" value="ECO:0007669"/>
    <property type="project" value="UniProtKB-SubCell"/>
</dbReference>
<evidence type="ECO:0000256" key="11">
    <source>
        <dbReference type="SAM" id="MobiDB-lite"/>
    </source>
</evidence>
<keyword evidence="8" id="KW-0539">Nucleus</keyword>
<dbReference type="AlphaFoldDB" id="A0A7I8J3E5"/>
<proteinExistence type="inferred from homology"/>
<dbReference type="EMBL" id="LR743596">
    <property type="protein sequence ID" value="CAA2625386.1"/>
    <property type="molecule type" value="Genomic_DNA"/>
</dbReference>
<comment type="similarity">
    <text evidence="9">Belongs to the HSF family.</text>
</comment>
<evidence type="ECO:0000256" key="6">
    <source>
        <dbReference type="ARBA" id="ARBA00023125"/>
    </source>
</evidence>
<evidence type="ECO:0000313" key="13">
    <source>
        <dbReference type="EMBL" id="CAA2625386.1"/>
    </source>
</evidence>
<dbReference type="PANTHER" id="PTHR10015">
    <property type="entry name" value="HEAT SHOCK TRANSCRIPTION FACTOR"/>
    <property type="match status" value="1"/>
</dbReference>